<feature type="transmembrane region" description="Helical" evidence="1">
    <location>
        <begin position="12"/>
        <end position="34"/>
    </location>
</feature>
<feature type="transmembrane region" description="Helical" evidence="1">
    <location>
        <begin position="119"/>
        <end position="136"/>
    </location>
</feature>
<protein>
    <submittedName>
        <fullName evidence="2">DUF3592 domain-containing protein</fullName>
    </submittedName>
</protein>
<keyword evidence="1" id="KW-0472">Membrane</keyword>
<evidence type="ECO:0000313" key="2">
    <source>
        <dbReference type="EMBL" id="TDC23443.1"/>
    </source>
</evidence>
<organism evidence="2 3">
    <name type="scientific">Kribbella albertanoniae</name>
    <dbReference type="NCBI Taxonomy" id="1266829"/>
    <lineage>
        <taxon>Bacteria</taxon>
        <taxon>Bacillati</taxon>
        <taxon>Actinomycetota</taxon>
        <taxon>Actinomycetes</taxon>
        <taxon>Propionibacteriales</taxon>
        <taxon>Kribbellaceae</taxon>
        <taxon>Kribbella</taxon>
    </lineage>
</organism>
<evidence type="ECO:0000313" key="3">
    <source>
        <dbReference type="Proteomes" id="UP000295075"/>
    </source>
</evidence>
<reference evidence="2 3" key="1">
    <citation type="submission" date="2019-03" db="EMBL/GenBank/DDBJ databases">
        <title>Draft genome sequences of novel Actinobacteria.</title>
        <authorList>
            <person name="Sahin N."/>
            <person name="Ay H."/>
            <person name="Saygin H."/>
        </authorList>
    </citation>
    <scope>NUCLEOTIDE SEQUENCE [LARGE SCALE GENOMIC DNA]</scope>
    <source>
        <strain evidence="2 3">JCM 30547</strain>
    </source>
</reference>
<keyword evidence="3" id="KW-1185">Reference proteome</keyword>
<dbReference type="OrthoDB" id="3830998at2"/>
<dbReference type="EMBL" id="SMKA01000164">
    <property type="protein sequence ID" value="TDC23443.1"/>
    <property type="molecule type" value="Genomic_DNA"/>
</dbReference>
<keyword evidence="1" id="KW-0812">Transmembrane</keyword>
<gene>
    <name evidence="2" type="ORF">E1261_28470</name>
</gene>
<sequence>MTETRTRPRAQWSVGFASVLLVICALVSVMLGWWEVLTLNGLQERGEVVTGTVLKVDDSGKHQSIKVRYTTLAGKTITATTGNFRQAVVGQPIEIRYDREHPGRMTTADWDLDTTFPKYLSGGLAVLFVLGSLAAMRKRQPQVS</sequence>
<dbReference type="RefSeq" id="WP_132411851.1">
    <property type="nucleotide sequence ID" value="NZ_SMKA01000164.1"/>
</dbReference>
<keyword evidence="1" id="KW-1133">Transmembrane helix</keyword>
<dbReference type="AlphaFoldDB" id="A0A4R4PN41"/>
<comment type="caution">
    <text evidence="2">The sequence shown here is derived from an EMBL/GenBank/DDBJ whole genome shotgun (WGS) entry which is preliminary data.</text>
</comment>
<proteinExistence type="predicted"/>
<name>A0A4R4PN41_9ACTN</name>
<evidence type="ECO:0000256" key="1">
    <source>
        <dbReference type="SAM" id="Phobius"/>
    </source>
</evidence>
<accession>A0A4R4PN41</accession>
<dbReference type="Proteomes" id="UP000295075">
    <property type="component" value="Unassembled WGS sequence"/>
</dbReference>